<feature type="compositionally biased region" description="Basic and acidic residues" evidence="10">
    <location>
        <begin position="259"/>
        <end position="271"/>
    </location>
</feature>
<evidence type="ECO:0000256" key="3">
    <source>
        <dbReference type="ARBA" id="ARBA00016676"/>
    </source>
</evidence>
<dbReference type="Proteomes" id="UP000610527">
    <property type="component" value="Unassembled WGS sequence"/>
</dbReference>
<protein>
    <recommendedName>
        <fullName evidence="3">Thermonuclease</fullName>
        <ecNumber evidence="2">3.1.31.1</ecNumber>
    </recommendedName>
    <alternativeName>
        <fullName evidence="9">Micrococcal nuclease</fullName>
    </alternativeName>
    <alternativeName>
        <fullName evidence="8">Staphylococcal nuclease</fullName>
    </alternativeName>
</protein>
<feature type="region of interest" description="Disordered" evidence="10">
    <location>
        <begin position="194"/>
        <end position="271"/>
    </location>
</feature>
<feature type="transmembrane region" description="Helical" evidence="11">
    <location>
        <begin position="6"/>
        <end position="21"/>
    </location>
</feature>
<organism evidence="13 14">
    <name type="scientific">Staphylococcus borealis</name>
    <dbReference type="NCBI Taxonomy" id="2742203"/>
    <lineage>
        <taxon>Bacteria</taxon>
        <taxon>Bacillati</taxon>
        <taxon>Bacillota</taxon>
        <taxon>Bacilli</taxon>
        <taxon>Bacillales</taxon>
        <taxon>Staphylococcaceae</taxon>
        <taxon>Staphylococcus</taxon>
    </lineage>
</organism>
<gene>
    <name evidence="13" type="ORF">HUN84_04865</name>
</gene>
<keyword evidence="11" id="KW-0472">Membrane</keyword>
<sequence length="271" mass="30257">MGNILLVVIGLSIICFILMLFKKKTIAVTALAVLITTSSTLIALPLNRVNAQSSALTKEKVKFVKGIDGDTVQLLYKGKKSTFRLLLIDTPETKDPRKPVQKYGPEASQFTTRMLANARTVQVQFDRGQRTDKYGRYLAYVYADGRMVNEAVVRQGLARVTYIYPPNNTFEQMLKVSQSKAQAEKLNIWSTTTSNTKAKTGQTSSTKASVKSSTKPKTSTSSTSKTTKKQSTENYKNCTLLRKKYPNGVKKGHPAYQTKFDRDKDGWACER</sequence>
<dbReference type="RefSeq" id="WP_053029241.1">
    <property type="nucleotide sequence ID" value="NZ_CUEE01000002.1"/>
</dbReference>
<evidence type="ECO:0000259" key="12">
    <source>
        <dbReference type="PROSITE" id="PS50830"/>
    </source>
</evidence>
<dbReference type="SMART" id="SM00894">
    <property type="entry name" value="Excalibur"/>
    <property type="match status" value="1"/>
</dbReference>
<feature type="compositionally biased region" description="Low complexity" evidence="10">
    <location>
        <begin position="203"/>
        <end position="225"/>
    </location>
</feature>
<dbReference type="EC" id="3.1.31.1" evidence="2"/>
<keyword evidence="11" id="KW-0812">Transmembrane</keyword>
<dbReference type="InterPro" id="IPR008613">
    <property type="entry name" value="Excalibur_Ca-bd_domain"/>
</dbReference>
<dbReference type="SUPFAM" id="SSF50199">
    <property type="entry name" value="Staphylococcal nuclease"/>
    <property type="match status" value="1"/>
</dbReference>
<accession>A0ABX2LQC7</accession>
<dbReference type="Pfam" id="PF05901">
    <property type="entry name" value="Excalibur"/>
    <property type="match status" value="1"/>
</dbReference>
<dbReference type="GeneID" id="74187588"/>
<dbReference type="PROSITE" id="PS50830">
    <property type="entry name" value="TNASE_3"/>
    <property type="match status" value="1"/>
</dbReference>
<dbReference type="CDD" id="cd00175">
    <property type="entry name" value="SNc"/>
    <property type="match status" value="1"/>
</dbReference>
<dbReference type="PROSITE" id="PS01123">
    <property type="entry name" value="TNASE_1"/>
    <property type="match status" value="1"/>
</dbReference>
<evidence type="ECO:0000256" key="4">
    <source>
        <dbReference type="ARBA" id="ARBA00022722"/>
    </source>
</evidence>
<evidence type="ECO:0000256" key="1">
    <source>
        <dbReference type="ARBA" id="ARBA00001913"/>
    </source>
</evidence>
<proteinExistence type="predicted"/>
<dbReference type="PANTHER" id="PTHR12302:SF3">
    <property type="entry name" value="SERINE_THREONINE-PROTEIN KINASE 31"/>
    <property type="match status" value="1"/>
</dbReference>
<feature type="compositionally biased region" description="Basic residues" evidence="10">
    <location>
        <begin position="241"/>
        <end position="253"/>
    </location>
</feature>
<evidence type="ECO:0000313" key="14">
    <source>
        <dbReference type="Proteomes" id="UP000610527"/>
    </source>
</evidence>
<evidence type="ECO:0000256" key="10">
    <source>
        <dbReference type="SAM" id="MobiDB-lite"/>
    </source>
</evidence>
<keyword evidence="7" id="KW-0106">Calcium</keyword>
<dbReference type="InterPro" id="IPR002071">
    <property type="entry name" value="Thermonucl_AS"/>
</dbReference>
<evidence type="ECO:0000256" key="11">
    <source>
        <dbReference type="SAM" id="Phobius"/>
    </source>
</evidence>
<keyword evidence="5" id="KW-0255">Endonuclease</keyword>
<dbReference type="SMART" id="SM00318">
    <property type="entry name" value="SNc"/>
    <property type="match status" value="1"/>
</dbReference>
<evidence type="ECO:0000256" key="7">
    <source>
        <dbReference type="ARBA" id="ARBA00022837"/>
    </source>
</evidence>
<evidence type="ECO:0000256" key="6">
    <source>
        <dbReference type="ARBA" id="ARBA00022801"/>
    </source>
</evidence>
<evidence type="ECO:0000256" key="9">
    <source>
        <dbReference type="ARBA" id="ARBA00031238"/>
    </source>
</evidence>
<comment type="cofactor">
    <cofactor evidence="1">
        <name>Ca(2+)</name>
        <dbReference type="ChEBI" id="CHEBI:29108"/>
    </cofactor>
</comment>
<dbReference type="Pfam" id="PF00565">
    <property type="entry name" value="SNase"/>
    <property type="match status" value="1"/>
</dbReference>
<keyword evidence="11" id="KW-1133">Transmembrane helix</keyword>
<reference evidence="13 14" key="1">
    <citation type="submission" date="2020-06" db="EMBL/GenBank/DDBJ databases">
        <title>Staphylococcus borealis sp. nov. -A novel member of the Staphylococcaceae family isolated from skin and blood in humans.</title>
        <authorList>
            <person name="Pain M."/>
            <person name="Wolden R."/>
            <person name="Jaen-Luchoro D."/>
            <person name="Salva-Serra F."/>
            <person name="Iglesias B.P."/>
            <person name="Karlsson R."/>
            <person name="Klingenberg C."/>
            <person name="Cavanagh J.P."/>
        </authorList>
    </citation>
    <scope>NUCLEOTIDE SEQUENCE [LARGE SCALE GENOMIC DNA]</scope>
    <source>
        <strain evidence="13 14">58-22</strain>
    </source>
</reference>
<dbReference type="EMBL" id="JABVEG010000002">
    <property type="protein sequence ID" value="NUI82087.1"/>
    <property type="molecule type" value="Genomic_DNA"/>
</dbReference>
<dbReference type="PANTHER" id="PTHR12302">
    <property type="entry name" value="EBNA2 BINDING PROTEIN P100"/>
    <property type="match status" value="1"/>
</dbReference>
<dbReference type="Gene3D" id="2.40.50.90">
    <property type="match status" value="1"/>
</dbReference>
<dbReference type="InterPro" id="IPR016071">
    <property type="entry name" value="Staphylococal_nuclease_OB-fold"/>
</dbReference>
<keyword evidence="4" id="KW-0540">Nuclease</keyword>
<dbReference type="InterPro" id="IPR035437">
    <property type="entry name" value="SNase_OB-fold_sf"/>
</dbReference>
<feature type="transmembrane region" description="Helical" evidence="11">
    <location>
        <begin position="28"/>
        <end position="46"/>
    </location>
</feature>
<evidence type="ECO:0000256" key="5">
    <source>
        <dbReference type="ARBA" id="ARBA00022759"/>
    </source>
</evidence>
<evidence type="ECO:0000256" key="8">
    <source>
        <dbReference type="ARBA" id="ARBA00030535"/>
    </source>
</evidence>
<evidence type="ECO:0000313" key="13">
    <source>
        <dbReference type="EMBL" id="NUI82087.1"/>
    </source>
</evidence>
<keyword evidence="6" id="KW-0378">Hydrolase</keyword>
<evidence type="ECO:0000256" key="2">
    <source>
        <dbReference type="ARBA" id="ARBA00011942"/>
    </source>
</evidence>
<name>A0ABX2LQC7_9STAP</name>
<dbReference type="PROSITE" id="PS01284">
    <property type="entry name" value="TNASE_2"/>
    <property type="match status" value="1"/>
</dbReference>
<keyword evidence="14" id="KW-1185">Reference proteome</keyword>
<comment type="caution">
    <text evidence="13">The sequence shown here is derived from an EMBL/GenBank/DDBJ whole genome shotgun (WGS) entry which is preliminary data.</text>
</comment>
<feature type="domain" description="TNase-like" evidence="12">
    <location>
        <begin position="57"/>
        <end position="191"/>
    </location>
</feature>